<dbReference type="SUPFAM" id="SSF53474">
    <property type="entry name" value="alpha/beta-Hydrolases"/>
    <property type="match status" value="1"/>
</dbReference>
<sequence>MFDSATSPPSCFLKTGTKGSAQGNFGLMDLVAGLHWLRENLPAFGGDPERVTLMGHGTGAALVNFIAVSPVAKGNKQILSTTSQRQVPASSVLQISNDF</sequence>
<evidence type="ECO:0000256" key="2">
    <source>
        <dbReference type="ARBA" id="ARBA00023180"/>
    </source>
</evidence>
<dbReference type="InterPro" id="IPR051093">
    <property type="entry name" value="Neuroligin/BSAL"/>
</dbReference>
<keyword evidence="4" id="KW-0378">Hydrolase</keyword>
<comment type="similarity">
    <text evidence="1">Belongs to the type-B carboxylesterase/lipase family.</text>
</comment>
<keyword evidence="2" id="KW-0325">Glycoprotein</keyword>
<dbReference type="OrthoDB" id="3200163at2759"/>
<dbReference type="AlphaFoldDB" id="A0A482VH58"/>
<evidence type="ECO:0000313" key="5">
    <source>
        <dbReference type="Proteomes" id="UP000292052"/>
    </source>
</evidence>
<dbReference type="PANTHER" id="PTHR43903">
    <property type="entry name" value="NEUROLIGIN"/>
    <property type="match status" value="1"/>
</dbReference>
<organism evidence="4 5">
    <name type="scientific">Asbolus verrucosus</name>
    <name type="common">Desert ironclad beetle</name>
    <dbReference type="NCBI Taxonomy" id="1661398"/>
    <lineage>
        <taxon>Eukaryota</taxon>
        <taxon>Metazoa</taxon>
        <taxon>Ecdysozoa</taxon>
        <taxon>Arthropoda</taxon>
        <taxon>Hexapoda</taxon>
        <taxon>Insecta</taxon>
        <taxon>Pterygota</taxon>
        <taxon>Neoptera</taxon>
        <taxon>Endopterygota</taxon>
        <taxon>Coleoptera</taxon>
        <taxon>Polyphaga</taxon>
        <taxon>Cucujiformia</taxon>
        <taxon>Tenebrionidae</taxon>
        <taxon>Pimeliinae</taxon>
        <taxon>Asbolus</taxon>
    </lineage>
</organism>
<dbReference type="EMBL" id="QDEB01100900">
    <property type="protein sequence ID" value="RZC31994.1"/>
    <property type="molecule type" value="Genomic_DNA"/>
</dbReference>
<feature type="domain" description="Carboxylesterase type B" evidence="3">
    <location>
        <begin position="12"/>
        <end position="75"/>
    </location>
</feature>
<gene>
    <name evidence="4" type="ORF">BDFB_013157</name>
</gene>
<evidence type="ECO:0000256" key="1">
    <source>
        <dbReference type="ARBA" id="ARBA00005964"/>
    </source>
</evidence>
<dbReference type="InterPro" id="IPR029058">
    <property type="entry name" value="AB_hydrolase_fold"/>
</dbReference>
<reference evidence="4 5" key="1">
    <citation type="submission" date="2017-03" db="EMBL/GenBank/DDBJ databases">
        <title>Genome of the blue death feigning beetle - Asbolus verrucosus.</title>
        <authorList>
            <person name="Rider S.D."/>
        </authorList>
    </citation>
    <scope>NUCLEOTIDE SEQUENCE [LARGE SCALE GENOMIC DNA]</scope>
    <source>
        <strain evidence="4">Butters</strain>
        <tissue evidence="4">Head and leg muscle</tissue>
    </source>
</reference>
<dbReference type="Pfam" id="PF00135">
    <property type="entry name" value="COesterase"/>
    <property type="match status" value="1"/>
</dbReference>
<protein>
    <submittedName>
        <fullName evidence="4">COesterase and/or Abhydrolase 3 domain containing protein</fullName>
    </submittedName>
</protein>
<keyword evidence="5" id="KW-1185">Reference proteome</keyword>
<evidence type="ECO:0000259" key="3">
    <source>
        <dbReference type="Pfam" id="PF00135"/>
    </source>
</evidence>
<dbReference type="STRING" id="1661398.A0A482VH58"/>
<dbReference type="GO" id="GO:0016787">
    <property type="term" value="F:hydrolase activity"/>
    <property type="evidence" value="ECO:0007669"/>
    <property type="project" value="UniProtKB-KW"/>
</dbReference>
<comment type="caution">
    <text evidence="4">The sequence shown here is derived from an EMBL/GenBank/DDBJ whole genome shotgun (WGS) entry which is preliminary data.</text>
</comment>
<name>A0A482VH58_ASBVE</name>
<accession>A0A482VH58</accession>
<dbReference type="InterPro" id="IPR002018">
    <property type="entry name" value="CarbesteraseB"/>
</dbReference>
<dbReference type="Gene3D" id="3.40.50.1820">
    <property type="entry name" value="alpha/beta hydrolase"/>
    <property type="match status" value="1"/>
</dbReference>
<evidence type="ECO:0000313" key="4">
    <source>
        <dbReference type="EMBL" id="RZC31994.1"/>
    </source>
</evidence>
<proteinExistence type="inferred from homology"/>
<dbReference type="Proteomes" id="UP000292052">
    <property type="component" value="Unassembled WGS sequence"/>
</dbReference>